<accession>F1TBM1</accession>
<dbReference type="InterPro" id="IPR009045">
    <property type="entry name" value="Zn_M74/Hedgehog-like"/>
</dbReference>
<dbReference type="eggNOG" id="ENOG5033SRY">
    <property type="taxonomic scope" value="Bacteria"/>
</dbReference>
<protein>
    <submittedName>
        <fullName evidence="1">Peptidase M15B and M15C dd-carboxypeptidase VanY/endolysin</fullName>
    </submittedName>
</protein>
<name>F1TBM1_9FIRM</name>
<evidence type="ECO:0000313" key="2">
    <source>
        <dbReference type="Proteomes" id="UP000003860"/>
    </source>
</evidence>
<organism evidence="1 2">
    <name type="scientific">Ruminiclostridium papyrosolvens DSM 2782</name>
    <dbReference type="NCBI Taxonomy" id="588581"/>
    <lineage>
        <taxon>Bacteria</taxon>
        <taxon>Bacillati</taxon>
        <taxon>Bacillota</taxon>
        <taxon>Clostridia</taxon>
        <taxon>Eubacteriales</taxon>
        <taxon>Oscillospiraceae</taxon>
        <taxon>Ruminiclostridium</taxon>
    </lineage>
</organism>
<reference evidence="1" key="1">
    <citation type="submission" date="2009-07" db="EMBL/GenBank/DDBJ databases">
        <authorList>
            <consortium name="US DOE Joint Genome Institute (JGI-PGF)"/>
            <person name="Lucas S."/>
            <person name="Copeland A."/>
            <person name="Lapidus A."/>
            <person name="Glavina del Rio T."/>
            <person name="Tice H."/>
            <person name="Bruce D."/>
            <person name="Goodwin L."/>
            <person name="Pitluck S."/>
            <person name="Larimer F."/>
            <person name="Land M.L."/>
            <person name="Mouttaki H."/>
            <person name="He Z."/>
            <person name="Zhou J."/>
            <person name="Hemme C.L."/>
        </authorList>
    </citation>
    <scope>NUCLEOTIDE SEQUENCE [LARGE SCALE GENOMIC DNA]</scope>
    <source>
        <strain evidence="1">DSM 2782</strain>
    </source>
</reference>
<dbReference type="GO" id="GO:0004180">
    <property type="term" value="F:carboxypeptidase activity"/>
    <property type="evidence" value="ECO:0007669"/>
    <property type="project" value="UniProtKB-KW"/>
</dbReference>
<gene>
    <name evidence="1" type="ORF">Cpap_2577</name>
</gene>
<keyword evidence="2" id="KW-1185">Reference proteome</keyword>
<dbReference type="STRING" id="588581.Cpap_2577"/>
<sequence length="232" mass="26370">MPCVKFKYQDETCVYPKLINAVNILCIAKGRDCLCTSGYRSVEKQKIISKEVLADNYGSRQREDGSVYSKNGECLAAAYGKSNHCFCIAMDICDSWFKLLGNEELKKYGLVKPMSYEPWHVQLLEHNGLSLSQKEAIRDSVFKGVKKEMTVKEFQAVTGLVIDGIAGPKTKRKAQEMLKICQKLLGNNFESAEETVGATQKNPDIWLERLKTEQYFPDFVMNIVERMKGERL</sequence>
<dbReference type="RefSeq" id="WP_004618588.1">
    <property type="nucleotide sequence ID" value="NZ_ACXX02000004.1"/>
</dbReference>
<comment type="caution">
    <text evidence="1">The sequence shown here is derived from an EMBL/GenBank/DDBJ whole genome shotgun (WGS) entry which is preliminary data.</text>
</comment>
<reference evidence="1" key="2">
    <citation type="submission" date="2011-01" db="EMBL/GenBank/DDBJ databases">
        <title>The Non-contiguous Finished genome of Clostridium papyrosolvens.</title>
        <authorList>
            <person name="Lucas S."/>
            <person name="Copeland A."/>
            <person name="Lapidus A."/>
            <person name="Cheng J.-F."/>
            <person name="Goodwin L."/>
            <person name="Pitluck S."/>
            <person name="Misra M."/>
            <person name="Chertkov O."/>
            <person name="Detter J.C."/>
            <person name="Han C."/>
            <person name="Tapia R."/>
            <person name="Land M."/>
            <person name="Hauser L."/>
            <person name="Kyrpides N."/>
            <person name="Ivanova N."/>
            <person name="Pagani I."/>
            <person name="Mouttaki H."/>
            <person name="He Z."/>
            <person name="Zhou J."/>
            <person name="Hemme C.L."/>
            <person name="Woyke T."/>
        </authorList>
    </citation>
    <scope>NUCLEOTIDE SEQUENCE [LARGE SCALE GENOMIC DNA]</scope>
    <source>
        <strain evidence="1">DSM 2782</strain>
    </source>
</reference>
<dbReference type="Gene3D" id="3.30.1380.10">
    <property type="match status" value="1"/>
</dbReference>
<dbReference type="OrthoDB" id="1738320at2"/>
<dbReference type="AlphaFoldDB" id="F1TBM1"/>
<proteinExistence type="predicted"/>
<dbReference type="Proteomes" id="UP000003860">
    <property type="component" value="Unassembled WGS sequence"/>
</dbReference>
<dbReference type="EMBL" id="ACXX02000004">
    <property type="protein sequence ID" value="EGD48425.1"/>
    <property type="molecule type" value="Genomic_DNA"/>
</dbReference>
<dbReference type="SUPFAM" id="SSF55166">
    <property type="entry name" value="Hedgehog/DD-peptidase"/>
    <property type="match status" value="1"/>
</dbReference>
<evidence type="ECO:0000313" key="1">
    <source>
        <dbReference type="EMBL" id="EGD48425.1"/>
    </source>
</evidence>